<keyword evidence="2" id="KW-0812">Transmembrane</keyword>
<evidence type="ECO:0000256" key="2">
    <source>
        <dbReference type="SAM" id="Phobius"/>
    </source>
</evidence>
<evidence type="ECO:0000313" key="5">
    <source>
        <dbReference type="Proteomes" id="UP000604825"/>
    </source>
</evidence>
<keyword evidence="5" id="KW-1185">Reference proteome</keyword>
<keyword evidence="2" id="KW-1133">Transmembrane helix</keyword>
<dbReference type="InterPro" id="IPR007658">
    <property type="entry name" value="DUF594"/>
</dbReference>
<dbReference type="AlphaFoldDB" id="A0A811RFR5"/>
<sequence length="792" mass="89991">MSAVQWWDEWQLRNLVLGSLGFQWFLVLVVPMRNYTVQRWIRACIRLASICADVLAIYALATLLYRQAAGRWISGFDDYYSRAQQVRSLPLEALWAPLLLVHLGGREELTASGMDDDTALWVRHAAVLVTVTVYAFFTSLRYFSDSSDAFKLLASAALLLVAAVVSSCGKPWVLRRASVRRLVAKSSLANGARTTKTKTKQPSGGWWEWCFTGLGDRYKCWKELKPRGTAPLLSQGDKVQMLLSGLSLHAARATLETRKKKKPDQKILEPLKSWRREQHQALEPSEVDKIMKPWLRQAFGLIYTREATMFTPAYLACHALLVPSLYVAATVLFFFAVDYKKHGYSRYSRADVNTTYALLCFTAALDVFGMFVSEMVHWLLSSSGGASSCENLPGHNLMDSVLWTIRRPIVSMLLLRCYKGGSFGKDKDRLYGRVLNVIRDKVEDKDIIIINKVDIILNKVDDKDKEKDDKGKGEDKNFDLDLSSYRSLSKRNWILRNKDLEVVRGNKYENIRASLREKPFDESVLIWHIATDLCFRVKSPDYFRFRPPPEGVVREVCTEAISNYMAYLLDFQPEMLMAGSRQHLFTEAMANMECVIRKATKGLRPKLSEKQPLDDVILGKIKEEAASLKKKEAYTVIDDACKLAEELLGIQDHETRWELKHRVWVGMLCYSASMCRSDLHAKSLGEGGEFLSNVWLLISLIGGRTLADKLQMPDDDPEPEGEDPAKDKGEQKPKPEAADKVLQTPDSESKDKRRSKAANIFRQGFDAGRSWLDNLSLQLWFCTLYPQPAVKS</sequence>
<name>A0A811RFR5_9POAL</name>
<protein>
    <recommendedName>
        <fullName evidence="3">DUF4220 domain-containing protein</fullName>
    </recommendedName>
</protein>
<dbReference type="OrthoDB" id="1689146at2759"/>
<feature type="compositionally biased region" description="Acidic residues" evidence="1">
    <location>
        <begin position="713"/>
        <end position="722"/>
    </location>
</feature>
<dbReference type="PANTHER" id="PTHR31325">
    <property type="entry name" value="OS01G0798800 PROTEIN-RELATED"/>
    <property type="match status" value="1"/>
</dbReference>
<feature type="region of interest" description="Disordered" evidence="1">
    <location>
        <begin position="708"/>
        <end position="755"/>
    </location>
</feature>
<reference evidence="4" key="1">
    <citation type="submission" date="2020-10" db="EMBL/GenBank/DDBJ databases">
        <authorList>
            <person name="Han B."/>
            <person name="Lu T."/>
            <person name="Zhao Q."/>
            <person name="Huang X."/>
            <person name="Zhao Y."/>
        </authorList>
    </citation>
    <scope>NUCLEOTIDE SEQUENCE</scope>
</reference>
<feature type="transmembrane region" description="Helical" evidence="2">
    <location>
        <begin position="152"/>
        <end position="173"/>
    </location>
</feature>
<proteinExistence type="predicted"/>
<dbReference type="EMBL" id="CAJGYO010000014">
    <property type="protein sequence ID" value="CAD6268814.1"/>
    <property type="molecule type" value="Genomic_DNA"/>
</dbReference>
<evidence type="ECO:0000256" key="1">
    <source>
        <dbReference type="SAM" id="MobiDB-lite"/>
    </source>
</evidence>
<evidence type="ECO:0000259" key="3">
    <source>
        <dbReference type="Pfam" id="PF13968"/>
    </source>
</evidence>
<feature type="transmembrane region" description="Helical" evidence="2">
    <location>
        <begin position="313"/>
        <end position="335"/>
    </location>
</feature>
<dbReference type="Proteomes" id="UP000604825">
    <property type="component" value="Unassembled WGS sequence"/>
</dbReference>
<gene>
    <name evidence="4" type="ORF">NCGR_LOCUS52119</name>
</gene>
<comment type="caution">
    <text evidence="4">The sequence shown here is derived from an EMBL/GenBank/DDBJ whole genome shotgun (WGS) entry which is preliminary data.</text>
</comment>
<feature type="compositionally biased region" description="Basic and acidic residues" evidence="1">
    <location>
        <begin position="723"/>
        <end position="739"/>
    </location>
</feature>
<keyword evidence="2" id="KW-0472">Membrane</keyword>
<accession>A0A811RFR5</accession>
<evidence type="ECO:0000313" key="4">
    <source>
        <dbReference type="EMBL" id="CAD6268814.1"/>
    </source>
</evidence>
<dbReference type="Pfam" id="PF04578">
    <property type="entry name" value="DUF594"/>
    <property type="match status" value="1"/>
</dbReference>
<dbReference type="InterPro" id="IPR025315">
    <property type="entry name" value="DUF4220"/>
</dbReference>
<feature type="transmembrane region" description="Helical" evidence="2">
    <location>
        <begin position="12"/>
        <end position="31"/>
    </location>
</feature>
<feature type="domain" description="DUF4220" evidence="3">
    <location>
        <begin position="47"/>
        <end position="386"/>
    </location>
</feature>
<feature type="transmembrane region" description="Helical" evidence="2">
    <location>
        <begin position="121"/>
        <end position="140"/>
    </location>
</feature>
<organism evidence="4 5">
    <name type="scientific">Miscanthus lutarioriparius</name>
    <dbReference type="NCBI Taxonomy" id="422564"/>
    <lineage>
        <taxon>Eukaryota</taxon>
        <taxon>Viridiplantae</taxon>
        <taxon>Streptophyta</taxon>
        <taxon>Embryophyta</taxon>
        <taxon>Tracheophyta</taxon>
        <taxon>Spermatophyta</taxon>
        <taxon>Magnoliopsida</taxon>
        <taxon>Liliopsida</taxon>
        <taxon>Poales</taxon>
        <taxon>Poaceae</taxon>
        <taxon>PACMAD clade</taxon>
        <taxon>Panicoideae</taxon>
        <taxon>Andropogonodae</taxon>
        <taxon>Andropogoneae</taxon>
        <taxon>Saccharinae</taxon>
        <taxon>Miscanthus</taxon>
    </lineage>
</organism>
<dbReference type="Pfam" id="PF13968">
    <property type="entry name" value="DUF4220"/>
    <property type="match status" value="1"/>
</dbReference>